<dbReference type="InterPro" id="IPR000727">
    <property type="entry name" value="T_SNARE_dom"/>
</dbReference>
<feature type="compositionally biased region" description="Low complexity" evidence="2">
    <location>
        <begin position="118"/>
        <end position="145"/>
    </location>
</feature>
<dbReference type="GO" id="GO:0031201">
    <property type="term" value="C:SNARE complex"/>
    <property type="evidence" value="ECO:0007669"/>
    <property type="project" value="TreeGrafter"/>
</dbReference>
<dbReference type="SUPFAM" id="SSF58038">
    <property type="entry name" value="SNARE fusion complex"/>
    <property type="match status" value="2"/>
</dbReference>
<feature type="compositionally biased region" description="Polar residues" evidence="2">
    <location>
        <begin position="33"/>
        <end position="49"/>
    </location>
</feature>
<evidence type="ECO:0000313" key="4">
    <source>
        <dbReference type="EMBL" id="OQN95827.1"/>
    </source>
</evidence>
<gene>
    <name evidence="4" type="ORF">B0A48_18112</name>
</gene>
<keyword evidence="5" id="KW-1185">Reference proteome</keyword>
<comment type="similarity">
    <text evidence="1">Belongs to the SNAP-25 family.</text>
</comment>
<comment type="caution">
    <text evidence="4">The sequence shown here is derived from an EMBL/GenBank/DDBJ whole genome shotgun (WGS) entry which is preliminary data.</text>
</comment>
<dbReference type="GO" id="GO:0006906">
    <property type="term" value="P:vesicle fusion"/>
    <property type="evidence" value="ECO:0007669"/>
    <property type="project" value="TreeGrafter"/>
</dbReference>
<feature type="compositionally biased region" description="Low complexity" evidence="2">
    <location>
        <begin position="179"/>
        <end position="190"/>
    </location>
</feature>
<dbReference type="GO" id="GO:0006887">
    <property type="term" value="P:exocytosis"/>
    <property type="evidence" value="ECO:0007669"/>
    <property type="project" value="TreeGrafter"/>
</dbReference>
<evidence type="ECO:0000259" key="3">
    <source>
        <dbReference type="PROSITE" id="PS50192"/>
    </source>
</evidence>
<name>A0A1V8S9Z1_9PEZI</name>
<feature type="compositionally biased region" description="Basic and acidic residues" evidence="2">
    <location>
        <begin position="331"/>
        <end position="343"/>
    </location>
</feature>
<evidence type="ECO:0000256" key="2">
    <source>
        <dbReference type="SAM" id="MobiDB-lite"/>
    </source>
</evidence>
<reference evidence="5" key="1">
    <citation type="submission" date="2017-03" db="EMBL/GenBank/DDBJ databases">
        <title>Genomes of endolithic fungi from Antarctica.</title>
        <authorList>
            <person name="Coleine C."/>
            <person name="Masonjones S."/>
            <person name="Stajich J.E."/>
        </authorList>
    </citation>
    <scope>NUCLEOTIDE SEQUENCE [LARGE SCALE GENOMIC DNA]</scope>
    <source>
        <strain evidence="5">CCFEE 5527</strain>
    </source>
</reference>
<feature type="domain" description="T-SNARE coiled-coil homology" evidence="3">
    <location>
        <begin position="389"/>
        <end position="451"/>
    </location>
</feature>
<dbReference type="FunCoup" id="A0A1V8S9Z1">
    <property type="interactions" value="219"/>
</dbReference>
<accession>A0A1V8S9Z1</accession>
<feature type="region of interest" description="Disordered" evidence="2">
    <location>
        <begin position="331"/>
        <end position="372"/>
    </location>
</feature>
<dbReference type="OrthoDB" id="18679at2759"/>
<sequence length="453" mass="48804">MGFSRSKKDESDAGLEKQKSSLFGSRKPKSSGAPPQSANPYAAQPSSSTNPYANAPAYNDPYAPQSQSSLSQPPASSFGSLTLKSEASGAPPSYRGSPGQHPRDKSPVPPGGYGGGAPRYQSNGSYGQSNGYGSDPYGAGSSSRPGGYGGLGRSGSQETVNTIDQRGALFGDAPKRVVQQQQQLPPGQEQSGDNSYANTGGYEAGGLPGGYGSAPARELTAEEQEDEDVQAAKSEIKFIKQQDLASTRNTRRMAEESTIMAQETLARLGQQGERIHNTEKNLDMASHQNRLANEKARELKTLNRSMFAVHVANPFTAKKREEAADAIAAEKHQRERNIQEATRKQTYSSTARQQAQQRDLNGNLVRKTETQKSLAERARFQFEADSEDEDMENEMDDNLDAIGTNVKMLQKLGVAMGDELDSQNKHLKRIDGKAEDVDVGIAVNTAKLGRIAR</sequence>
<dbReference type="AlphaFoldDB" id="A0A1V8S9Z1"/>
<dbReference type="CDD" id="cd15857">
    <property type="entry name" value="SNARE_SEC9C"/>
    <property type="match status" value="1"/>
</dbReference>
<protein>
    <recommendedName>
        <fullName evidence="3">t-SNARE coiled-coil homology domain-containing protein</fullName>
    </recommendedName>
</protein>
<dbReference type="CDD" id="cd15886">
    <property type="entry name" value="SNARE_SEC9N"/>
    <property type="match status" value="1"/>
</dbReference>
<feature type="compositionally biased region" description="Polar residues" evidence="2">
    <location>
        <begin position="344"/>
        <end position="360"/>
    </location>
</feature>
<dbReference type="GO" id="GO:0005886">
    <property type="term" value="C:plasma membrane"/>
    <property type="evidence" value="ECO:0007669"/>
    <property type="project" value="TreeGrafter"/>
</dbReference>
<evidence type="ECO:0000256" key="1">
    <source>
        <dbReference type="ARBA" id="ARBA00009480"/>
    </source>
</evidence>
<proteinExistence type="inferred from homology"/>
<dbReference type="PANTHER" id="PTHR19305">
    <property type="entry name" value="SYNAPTOSOMAL ASSOCIATED PROTEIN"/>
    <property type="match status" value="1"/>
</dbReference>
<feature type="region of interest" description="Disordered" evidence="2">
    <location>
        <begin position="1"/>
        <end position="254"/>
    </location>
</feature>
<dbReference type="PANTHER" id="PTHR19305:SF9">
    <property type="entry name" value="SYNAPTOSOMAL-ASSOCIATED PROTEIN 29"/>
    <property type="match status" value="1"/>
</dbReference>
<dbReference type="EMBL" id="NAJO01000078">
    <property type="protein sequence ID" value="OQN95827.1"/>
    <property type="molecule type" value="Genomic_DNA"/>
</dbReference>
<dbReference type="STRING" id="1507870.A0A1V8S9Z1"/>
<dbReference type="Proteomes" id="UP000192596">
    <property type="component" value="Unassembled WGS sequence"/>
</dbReference>
<feature type="compositionally biased region" description="Gly residues" evidence="2">
    <location>
        <begin position="202"/>
        <end position="212"/>
    </location>
</feature>
<dbReference type="GO" id="GO:0019905">
    <property type="term" value="F:syntaxin binding"/>
    <property type="evidence" value="ECO:0007669"/>
    <property type="project" value="TreeGrafter"/>
</dbReference>
<dbReference type="GO" id="GO:0005484">
    <property type="term" value="F:SNAP receptor activity"/>
    <property type="evidence" value="ECO:0007669"/>
    <property type="project" value="TreeGrafter"/>
</dbReference>
<dbReference type="SMART" id="SM00397">
    <property type="entry name" value="t_SNARE"/>
    <property type="match status" value="2"/>
</dbReference>
<organism evidence="4 5">
    <name type="scientific">Cryoendolithus antarcticus</name>
    <dbReference type="NCBI Taxonomy" id="1507870"/>
    <lineage>
        <taxon>Eukaryota</taxon>
        <taxon>Fungi</taxon>
        <taxon>Dikarya</taxon>
        <taxon>Ascomycota</taxon>
        <taxon>Pezizomycotina</taxon>
        <taxon>Dothideomycetes</taxon>
        <taxon>Dothideomycetidae</taxon>
        <taxon>Cladosporiales</taxon>
        <taxon>Cladosporiaceae</taxon>
        <taxon>Cryoendolithus</taxon>
    </lineage>
</organism>
<dbReference type="InParanoid" id="A0A1V8S9Z1"/>
<feature type="compositionally biased region" description="Low complexity" evidence="2">
    <location>
        <begin position="50"/>
        <end position="77"/>
    </location>
</feature>
<dbReference type="PROSITE" id="PS50192">
    <property type="entry name" value="T_SNARE"/>
    <property type="match status" value="1"/>
</dbReference>
<dbReference type="Gene3D" id="1.20.5.110">
    <property type="match status" value="2"/>
</dbReference>
<feature type="compositionally biased region" description="Basic and acidic residues" evidence="2">
    <location>
        <begin position="1"/>
        <end position="19"/>
    </location>
</feature>
<evidence type="ECO:0000313" key="5">
    <source>
        <dbReference type="Proteomes" id="UP000192596"/>
    </source>
</evidence>